<dbReference type="InterPro" id="IPR027417">
    <property type="entry name" value="P-loop_NTPase"/>
</dbReference>
<dbReference type="CDD" id="cd03713">
    <property type="entry name" value="EFG_mtEFG_C"/>
    <property type="match status" value="1"/>
</dbReference>
<reference evidence="10 11" key="1">
    <citation type="submission" date="2020-10" db="EMBL/GenBank/DDBJ databases">
        <title>Myceligenerans pegani sp. nov., an endophytic actinomycete isolated from Peganum harmala L. in Xinjiang, China.</title>
        <authorList>
            <person name="Xin L."/>
        </authorList>
    </citation>
    <scope>NUCLEOTIDE SEQUENCE [LARGE SCALE GENOMIC DNA]</scope>
    <source>
        <strain evidence="10 11">TRM65318</strain>
    </source>
</reference>
<dbReference type="Gene3D" id="2.40.30.10">
    <property type="entry name" value="Translation factors"/>
    <property type="match status" value="1"/>
</dbReference>
<dbReference type="Gene3D" id="3.40.50.300">
    <property type="entry name" value="P-loop containing nucleotide triphosphate hydrolases"/>
    <property type="match status" value="1"/>
</dbReference>
<dbReference type="Gene3D" id="3.30.230.10">
    <property type="match status" value="1"/>
</dbReference>
<gene>
    <name evidence="7 10" type="primary">fusA</name>
    <name evidence="10" type="ORF">IHE71_00915</name>
</gene>
<proteinExistence type="inferred from homology"/>
<dbReference type="InterPro" id="IPR031157">
    <property type="entry name" value="G_TR_CS"/>
</dbReference>
<evidence type="ECO:0000256" key="6">
    <source>
        <dbReference type="ARBA" id="ARBA00024731"/>
    </source>
</evidence>
<dbReference type="InterPro" id="IPR009000">
    <property type="entry name" value="Transl_B-barrel_sf"/>
</dbReference>
<dbReference type="InterPro" id="IPR035649">
    <property type="entry name" value="EFG_V"/>
</dbReference>
<dbReference type="EMBL" id="JADAQT010000018">
    <property type="protein sequence ID" value="MBE1874272.1"/>
    <property type="molecule type" value="Genomic_DNA"/>
</dbReference>
<dbReference type="Pfam" id="PF00679">
    <property type="entry name" value="EFG_C"/>
    <property type="match status" value="1"/>
</dbReference>
<dbReference type="RefSeq" id="WP_192860855.1">
    <property type="nucleotide sequence ID" value="NZ_JADAQT010000018.1"/>
</dbReference>
<dbReference type="SUPFAM" id="SSF54980">
    <property type="entry name" value="EF-G C-terminal domain-like"/>
    <property type="match status" value="2"/>
</dbReference>
<keyword evidence="11" id="KW-1185">Reference proteome</keyword>
<dbReference type="NCBIfam" id="NF009379">
    <property type="entry name" value="PRK12740.1-3"/>
    <property type="match status" value="1"/>
</dbReference>
<dbReference type="HAMAP" id="MF_00054_B">
    <property type="entry name" value="EF_G_EF_2_B"/>
    <property type="match status" value="1"/>
</dbReference>
<evidence type="ECO:0000313" key="11">
    <source>
        <dbReference type="Proteomes" id="UP000625527"/>
    </source>
</evidence>
<keyword evidence="2 7" id="KW-0547">Nucleotide-binding</keyword>
<dbReference type="GO" id="GO:0003746">
    <property type="term" value="F:translation elongation factor activity"/>
    <property type="evidence" value="ECO:0007669"/>
    <property type="project" value="UniProtKB-KW"/>
</dbReference>
<dbReference type="InterPro" id="IPR004161">
    <property type="entry name" value="EFTu-like_2"/>
</dbReference>
<dbReference type="InterPro" id="IPR014721">
    <property type="entry name" value="Ribsml_uS5_D2-typ_fold_subgr"/>
</dbReference>
<name>A0ABR9MSB5_9MICO</name>
<evidence type="ECO:0000256" key="2">
    <source>
        <dbReference type="ARBA" id="ARBA00022741"/>
    </source>
</evidence>
<dbReference type="NCBIfam" id="TIGR00484">
    <property type="entry name" value="EF-G"/>
    <property type="match status" value="1"/>
</dbReference>
<comment type="function">
    <text evidence="6 7">Catalyzes the GTP-dependent ribosomal translocation step during translation elongation. During this step, the ribosome changes from the pre-translocational (PRE) to the post-translocational (POST) state as the newly formed A-site-bound peptidyl-tRNA and P-site-bound deacylated tRNA move to the P and E sites, respectively. Catalyzes the coordinated movement of the two tRNA molecules, the mRNA and conformational changes in the ribosome.</text>
</comment>
<dbReference type="SUPFAM" id="SSF52540">
    <property type="entry name" value="P-loop containing nucleoside triphosphate hydrolases"/>
    <property type="match status" value="1"/>
</dbReference>
<dbReference type="Pfam" id="PF00009">
    <property type="entry name" value="GTP_EFTU"/>
    <property type="match status" value="1"/>
</dbReference>
<comment type="subcellular location">
    <subcellularLocation>
        <location evidence="7">Cytoplasm</location>
    </subcellularLocation>
</comment>
<dbReference type="PROSITE" id="PS00301">
    <property type="entry name" value="G_TR_1"/>
    <property type="match status" value="1"/>
</dbReference>
<feature type="binding site" evidence="7">
    <location>
        <begin position="83"/>
        <end position="87"/>
    </location>
    <ligand>
        <name>GTP</name>
        <dbReference type="ChEBI" id="CHEBI:37565"/>
    </ligand>
</feature>
<dbReference type="Proteomes" id="UP000625527">
    <property type="component" value="Unassembled WGS sequence"/>
</dbReference>
<dbReference type="PRINTS" id="PR00315">
    <property type="entry name" value="ELONGATNFCT"/>
</dbReference>
<evidence type="ECO:0000256" key="8">
    <source>
        <dbReference type="NCBIfam" id="TIGR00484"/>
    </source>
</evidence>
<dbReference type="CDD" id="cd01886">
    <property type="entry name" value="EF-G"/>
    <property type="match status" value="1"/>
</dbReference>
<dbReference type="InterPro" id="IPR000795">
    <property type="entry name" value="T_Tr_GTP-bd_dom"/>
</dbReference>
<comment type="similarity">
    <text evidence="1 7">Belongs to the TRAFAC class translation factor GTPase superfamily. Classic translation factor GTPase family. EF-G/EF-2 subfamily.</text>
</comment>
<dbReference type="InterPro" id="IPR005225">
    <property type="entry name" value="Small_GTP-bd"/>
</dbReference>
<evidence type="ECO:0000313" key="10">
    <source>
        <dbReference type="EMBL" id="MBE1874272.1"/>
    </source>
</evidence>
<dbReference type="InterPro" id="IPR009022">
    <property type="entry name" value="EFG_III"/>
</dbReference>
<dbReference type="SMART" id="SM00838">
    <property type="entry name" value="EFG_C"/>
    <property type="match status" value="1"/>
</dbReference>
<evidence type="ECO:0000259" key="9">
    <source>
        <dbReference type="PROSITE" id="PS51722"/>
    </source>
</evidence>
<dbReference type="InterPro" id="IPR035647">
    <property type="entry name" value="EFG_III/V"/>
</dbReference>
<dbReference type="PROSITE" id="PS51722">
    <property type="entry name" value="G_TR_2"/>
    <property type="match status" value="1"/>
</dbReference>
<keyword evidence="3 7" id="KW-0251">Elongation factor</keyword>
<dbReference type="PANTHER" id="PTHR43261">
    <property type="entry name" value="TRANSLATION ELONGATION FACTOR G-RELATED"/>
    <property type="match status" value="1"/>
</dbReference>
<dbReference type="CDD" id="cd16262">
    <property type="entry name" value="EFG_III"/>
    <property type="match status" value="1"/>
</dbReference>
<dbReference type="SMART" id="SM00889">
    <property type="entry name" value="EFG_IV"/>
    <property type="match status" value="1"/>
</dbReference>
<evidence type="ECO:0000256" key="7">
    <source>
        <dbReference type="HAMAP-Rule" id="MF_00054"/>
    </source>
</evidence>
<keyword evidence="4 7" id="KW-0648">Protein biosynthesis</keyword>
<dbReference type="InterPro" id="IPR004540">
    <property type="entry name" value="Transl_elong_EFG/EF2"/>
</dbReference>
<dbReference type="SUPFAM" id="SSF54211">
    <property type="entry name" value="Ribosomal protein S5 domain 2-like"/>
    <property type="match status" value="1"/>
</dbReference>
<dbReference type="Gene3D" id="3.30.70.870">
    <property type="entry name" value="Elongation Factor G (Translational Gtpase), domain 3"/>
    <property type="match status" value="1"/>
</dbReference>
<dbReference type="Pfam" id="PF14492">
    <property type="entry name" value="EFG_III"/>
    <property type="match status" value="1"/>
</dbReference>
<dbReference type="InterPro" id="IPR047872">
    <property type="entry name" value="EFG_IV"/>
</dbReference>
<dbReference type="InterPro" id="IPR000640">
    <property type="entry name" value="EFG_V-like"/>
</dbReference>
<evidence type="ECO:0000256" key="4">
    <source>
        <dbReference type="ARBA" id="ARBA00022917"/>
    </source>
</evidence>
<protein>
    <recommendedName>
        <fullName evidence="7 8">Elongation factor G</fullName>
        <shortName evidence="7">EF-G</shortName>
    </recommendedName>
</protein>
<dbReference type="Gene3D" id="3.30.70.240">
    <property type="match status" value="1"/>
</dbReference>
<dbReference type="CDD" id="cd04088">
    <property type="entry name" value="EFG_mtEFG_II"/>
    <property type="match status" value="1"/>
</dbReference>
<dbReference type="NCBIfam" id="TIGR00231">
    <property type="entry name" value="small_GTP"/>
    <property type="match status" value="1"/>
</dbReference>
<feature type="binding site" evidence="7">
    <location>
        <begin position="19"/>
        <end position="26"/>
    </location>
    <ligand>
        <name>GTP</name>
        <dbReference type="ChEBI" id="CHEBI:37565"/>
    </ligand>
</feature>
<dbReference type="InterPro" id="IPR020568">
    <property type="entry name" value="Ribosomal_Su5_D2-typ_SF"/>
</dbReference>
<keyword evidence="7" id="KW-0963">Cytoplasm</keyword>
<dbReference type="InterPro" id="IPR005517">
    <property type="entry name" value="Transl_elong_EFG/EF2_IV"/>
</dbReference>
<dbReference type="Pfam" id="PF03144">
    <property type="entry name" value="GTP_EFTU_D2"/>
    <property type="match status" value="1"/>
</dbReference>
<dbReference type="InterPro" id="IPR041095">
    <property type="entry name" value="EFG_II"/>
</dbReference>
<comment type="caution">
    <text evidence="10">The sequence shown here is derived from an EMBL/GenBank/DDBJ whole genome shotgun (WGS) entry which is preliminary data.</text>
</comment>
<dbReference type="NCBIfam" id="NF009381">
    <property type="entry name" value="PRK12740.1-5"/>
    <property type="match status" value="1"/>
</dbReference>
<feature type="binding site" evidence="7">
    <location>
        <begin position="137"/>
        <end position="140"/>
    </location>
    <ligand>
        <name>GTP</name>
        <dbReference type="ChEBI" id="CHEBI:37565"/>
    </ligand>
</feature>
<accession>A0ABR9MSB5</accession>
<sequence>MALDVLTDLKKVRNIGIMAHIDAGKTTTTERILFYTGVNYKIGETHDGASTMDWMAQEQERGITITSAATTCFWNDNQINIIDTPGHVDFTVEVERSLRVLDGAVAVFDGKEGVEPQSETVWRQADKYDVPRICFVNKMDKLGADFYFTVDTIVNRLKAKPLVIQLPIGAENDFEGVVDLVEMKALTWRGDTKMGEEYAVEEIPADLQDKAQEYREQLVEAVAEADEELLEKYLGGEALTTAEIKAGIRKLVISSEAFPVLCGSAYKNKGVQPMLDAVIDYLPSPLDVPSIEGHDVKDAEKVVERHADATEPFSGLAFKVATHPFFGKLTYVRVYSGKVSQGAQVYNTTKGKRERIGKLFQMHSNKENPVEEAQAGHIYAFIGLKDVTTGDTLSDPNDQVILESMSFPEPVIDVAIEPKTKADQEKMSTAIQKLLDEDPTYRISLDEETGQTVVGGMGELHLDILVDRMRREFKVEANVGKPQVAYRETIRRKAEKIDYTHKKQTGGSGQFAKVQVTFEPLETTEGELYEFANEVTGGRIPREYIPSVDAGIQSAMEQGVLAGFPVVGVKATLLDGAYHDVDSSEMAFKIAGSMVFKEGVRRADPVLLEPVMAVEVRTPEEYMGDVIGDLNSRRGMIQSMEDATGVKVVRAAVPLSEMFGYIGDLRSKTQGRAVYSMQFDSYAEVPKAVADEIIKKTRGE</sequence>
<feature type="domain" description="Tr-type G" evidence="9">
    <location>
        <begin position="10"/>
        <end position="286"/>
    </location>
</feature>
<keyword evidence="5 7" id="KW-0342">GTP-binding</keyword>
<dbReference type="PANTHER" id="PTHR43261:SF1">
    <property type="entry name" value="RIBOSOME-RELEASING FACTOR 2, MITOCHONDRIAL"/>
    <property type="match status" value="1"/>
</dbReference>
<organism evidence="10 11">
    <name type="scientific">Myceligenerans pegani</name>
    <dbReference type="NCBI Taxonomy" id="2776917"/>
    <lineage>
        <taxon>Bacteria</taxon>
        <taxon>Bacillati</taxon>
        <taxon>Actinomycetota</taxon>
        <taxon>Actinomycetes</taxon>
        <taxon>Micrococcales</taxon>
        <taxon>Promicromonosporaceae</taxon>
        <taxon>Myceligenerans</taxon>
    </lineage>
</organism>
<evidence type="ECO:0000256" key="1">
    <source>
        <dbReference type="ARBA" id="ARBA00005870"/>
    </source>
</evidence>
<dbReference type="SUPFAM" id="SSF50447">
    <property type="entry name" value="Translation proteins"/>
    <property type="match status" value="1"/>
</dbReference>
<dbReference type="Pfam" id="PF03764">
    <property type="entry name" value="EFG_IV"/>
    <property type="match status" value="1"/>
</dbReference>
<evidence type="ECO:0000256" key="5">
    <source>
        <dbReference type="ARBA" id="ARBA00023134"/>
    </source>
</evidence>
<evidence type="ECO:0000256" key="3">
    <source>
        <dbReference type="ARBA" id="ARBA00022768"/>
    </source>
</evidence>
<dbReference type="CDD" id="cd01434">
    <property type="entry name" value="EFG_mtEFG1_IV"/>
    <property type="match status" value="1"/>
</dbReference>